<keyword evidence="1" id="KW-0863">Zinc-finger</keyword>
<sequence>MIKNLGKQKEEQLKTSDIKKTGYVFWSLFQGLGPMIWFYPLNELELSGYEIFAVTFFAPVLVGIPGVLKLLQNRWMLGILRMATVGSLASFQASTTLIRLAILALGTGAAMLVFTVTLWSKDSRIRCHTFWGIILGFMSFVTSRVWFVSFVPTWWSIGAIAALDHIISGADISEVKESPSKTIDRPYWLPTAIGFGSLLYLTHWCFGESSLVLRWVVKGYPDHGPAPYPWGSFILIDLGLGVLIMSWSWMTKSKIWWIVGLISILILYYLPTWIGFMGGLALSIFTMSIWPVLVDRMTLCPPARSMFVVMVTYLVQIFFFVWTVAYNFVPGGVYTREHTDYLIAAVMIGIFIGMFIGGEYNSHTAFPCDNKKQVPFNKIRTVTVLIVCIGLLGYGMRYSDNQIKQPEKKNEKEFSAAIWTFHFGYDNKGWPSMDRAAKLFKDTDIGKQEGSNETIAFSDVKCVDHCGQSCCLYCDTCNKLICFKCITKVHNGHEFIEEDDYIKGKVEMTPKQQSRIKFEISKEYTTDLNHIHFIAVCSDGSMWMGDGFKSKLQHVILKENRTEIILSRNTMIYGMAKSHLNNILVTTGETKVKLINTMTGQLTDSRYDVKPLTASSIHVTSDHRVIIGAKSPGRLFPATGRRVVIAMDPKGQQLKEYEHDNHKKQRLFNLPRFLTSTKHNKRLFTYPKFIASTSNGNICVVDWLDDDYRSRVVVLSQGGDILGIYTGHPDVNTGSNSFIAQGILTTPLDNIVLTDLGNHLLHILTDQGQFITYFNLRDMGIIRPCLALSTSGTIFLGCRSEKSSPETTKAKLYELEYSGF</sequence>
<keyword evidence="2" id="KW-0812">Transmembrane</keyword>
<dbReference type="InterPro" id="IPR051916">
    <property type="entry name" value="GPI-anchor_lipid_remodeler"/>
</dbReference>
<feature type="transmembrane region" description="Helical" evidence="2">
    <location>
        <begin position="187"/>
        <end position="206"/>
    </location>
</feature>
<feature type="transmembrane region" description="Helical" evidence="2">
    <location>
        <begin position="254"/>
        <end position="270"/>
    </location>
</feature>
<dbReference type="InterPro" id="IPR053912">
    <property type="entry name" value="PGAP2IP_TM_1nd"/>
</dbReference>
<dbReference type="InterPro" id="IPR000315">
    <property type="entry name" value="Znf_B-box"/>
</dbReference>
<keyword evidence="2" id="KW-0472">Membrane</keyword>
<dbReference type="PROSITE" id="PS50119">
    <property type="entry name" value="ZF_BBOX"/>
    <property type="match status" value="1"/>
</dbReference>
<dbReference type="AlphaFoldDB" id="A0A6J8A4J4"/>
<dbReference type="GO" id="GO:0006506">
    <property type="term" value="P:GPI anchor biosynthetic process"/>
    <property type="evidence" value="ECO:0007669"/>
    <property type="project" value="TreeGrafter"/>
</dbReference>
<dbReference type="InterPro" id="IPR011042">
    <property type="entry name" value="6-blade_b-propeller_TolB-like"/>
</dbReference>
<feature type="transmembrane region" description="Helical" evidence="2">
    <location>
        <begin position="306"/>
        <end position="329"/>
    </location>
</feature>
<accession>A0A6J8A4J4</accession>
<keyword evidence="5" id="KW-1185">Reference proteome</keyword>
<dbReference type="Gene3D" id="3.30.160.60">
    <property type="entry name" value="Classic Zinc Finger"/>
    <property type="match status" value="1"/>
</dbReference>
<keyword evidence="1" id="KW-0862">Zinc</keyword>
<dbReference type="GO" id="GO:0008270">
    <property type="term" value="F:zinc ion binding"/>
    <property type="evidence" value="ECO:0007669"/>
    <property type="project" value="UniProtKB-KW"/>
</dbReference>
<feature type="transmembrane region" description="Helical" evidence="2">
    <location>
        <begin position="341"/>
        <end position="358"/>
    </location>
</feature>
<name>A0A6J8A4J4_MYTCO</name>
<feature type="domain" description="B box-type" evidence="3">
    <location>
        <begin position="457"/>
        <end position="498"/>
    </location>
</feature>
<dbReference type="EMBL" id="CACVKT020000575">
    <property type="protein sequence ID" value="CAC5361000.1"/>
    <property type="molecule type" value="Genomic_DNA"/>
</dbReference>
<evidence type="ECO:0000259" key="3">
    <source>
        <dbReference type="PROSITE" id="PS50119"/>
    </source>
</evidence>
<feature type="transmembrane region" description="Helical" evidence="2">
    <location>
        <begin position="276"/>
        <end position="294"/>
    </location>
</feature>
<dbReference type="OrthoDB" id="68581at2759"/>
<feature type="transmembrane region" description="Helical" evidence="2">
    <location>
        <begin position="21"/>
        <end position="39"/>
    </location>
</feature>
<dbReference type="SUPFAM" id="SSF101898">
    <property type="entry name" value="NHL repeat"/>
    <property type="match status" value="1"/>
</dbReference>
<evidence type="ECO:0000256" key="2">
    <source>
        <dbReference type="SAM" id="Phobius"/>
    </source>
</evidence>
<dbReference type="GO" id="GO:0005783">
    <property type="term" value="C:endoplasmic reticulum"/>
    <property type="evidence" value="ECO:0007669"/>
    <property type="project" value="TreeGrafter"/>
</dbReference>
<feature type="transmembrane region" description="Helical" evidence="2">
    <location>
        <begin position="226"/>
        <end position="247"/>
    </location>
</feature>
<feature type="transmembrane region" description="Helical" evidence="2">
    <location>
        <begin position="130"/>
        <end position="148"/>
    </location>
</feature>
<dbReference type="SUPFAM" id="SSF57845">
    <property type="entry name" value="B-box zinc-binding domain"/>
    <property type="match status" value="1"/>
</dbReference>
<evidence type="ECO:0000313" key="5">
    <source>
        <dbReference type="Proteomes" id="UP000507470"/>
    </source>
</evidence>
<dbReference type="InterPro" id="IPR053911">
    <property type="entry name" value="PGAP2IP_TM_2nd"/>
</dbReference>
<reference evidence="4 5" key="1">
    <citation type="submission" date="2020-06" db="EMBL/GenBank/DDBJ databases">
        <authorList>
            <person name="Li R."/>
            <person name="Bekaert M."/>
        </authorList>
    </citation>
    <scope>NUCLEOTIDE SEQUENCE [LARGE SCALE GENOMIC DNA]</scope>
    <source>
        <strain evidence="5">wild</strain>
    </source>
</reference>
<keyword evidence="2" id="KW-1133">Transmembrane helix</keyword>
<protein>
    <recommendedName>
        <fullName evidence="3">B box-type domain-containing protein</fullName>
    </recommendedName>
</protein>
<feature type="transmembrane region" description="Helical" evidence="2">
    <location>
        <begin position="379"/>
        <end position="396"/>
    </location>
</feature>
<dbReference type="Pfam" id="PF23021">
    <property type="entry name" value="6TM_2nd_PGAP2IP"/>
    <property type="match status" value="1"/>
</dbReference>
<gene>
    <name evidence="4" type="ORF">MCOR_3286</name>
</gene>
<evidence type="ECO:0000256" key="1">
    <source>
        <dbReference type="PROSITE-ProRule" id="PRU00024"/>
    </source>
</evidence>
<dbReference type="PANTHER" id="PTHR14859">
    <property type="entry name" value="CALCOFLUOR WHITE HYPERSENSITIVE PROTEIN PRECURSOR"/>
    <property type="match status" value="1"/>
</dbReference>
<dbReference type="Gene3D" id="2.120.10.30">
    <property type="entry name" value="TolB, C-terminal domain"/>
    <property type="match status" value="1"/>
</dbReference>
<proteinExistence type="predicted"/>
<keyword evidence="1" id="KW-0479">Metal-binding</keyword>
<feature type="transmembrane region" description="Helical" evidence="2">
    <location>
        <begin position="97"/>
        <end position="118"/>
    </location>
</feature>
<dbReference type="GO" id="GO:0016020">
    <property type="term" value="C:membrane"/>
    <property type="evidence" value="ECO:0007669"/>
    <property type="project" value="GOC"/>
</dbReference>
<dbReference type="Proteomes" id="UP000507470">
    <property type="component" value="Unassembled WGS sequence"/>
</dbReference>
<evidence type="ECO:0000313" key="4">
    <source>
        <dbReference type="EMBL" id="CAC5361000.1"/>
    </source>
</evidence>
<dbReference type="Pfam" id="PF23022">
    <property type="entry name" value="6TM_1st_PGAP2IP"/>
    <property type="match status" value="1"/>
</dbReference>
<feature type="transmembrane region" description="Helical" evidence="2">
    <location>
        <begin position="51"/>
        <end position="68"/>
    </location>
</feature>
<organism evidence="4 5">
    <name type="scientific">Mytilus coruscus</name>
    <name type="common">Sea mussel</name>
    <dbReference type="NCBI Taxonomy" id="42192"/>
    <lineage>
        <taxon>Eukaryota</taxon>
        <taxon>Metazoa</taxon>
        <taxon>Spiralia</taxon>
        <taxon>Lophotrochozoa</taxon>
        <taxon>Mollusca</taxon>
        <taxon>Bivalvia</taxon>
        <taxon>Autobranchia</taxon>
        <taxon>Pteriomorphia</taxon>
        <taxon>Mytilida</taxon>
        <taxon>Mytiloidea</taxon>
        <taxon>Mytilidae</taxon>
        <taxon>Mytilinae</taxon>
        <taxon>Mytilus</taxon>
    </lineage>
</organism>
<dbReference type="PANTHER" id="PTHR14859:SF1">
    <property type="entry name" value="PGAP2-INTERACTING PROTEIN"/>
    <property type="match status" value="1"/>
</dbReference>